<gene>
    <name evidence="1" type="ORF">GGR46_002752</name>
</gene>
<name>A0A7W6NXE8_9SPHN</name>
<dbReference type="Proteomes" id="UP000557392">
    <property type="component" value="Unassembled WGS sequence"/>
</dbReference>
<dbReference type="Pfam" id="PF06841">
    <property type="entry name" value="Phage_T4_gp19"/>
    <property type="match status" value="1"/>
</dbReference>
<dbReference type="InterPro" id="IPR011747">
    <property type="entry name" value="CHP02241"/>
</dbReference>
<sequence length="181" mass="19321">MPMPPPEGEDPFTPLPGFNFHVHFVQRQPDVGPPSNAKFTPMSNIKTGVTGGFSEISGLEATMEPKVIKEGGRNYGAVQRVGPVSFATVVLKRGIILQRHLWSWWALFAGADGAANGGWGGGSRADVMIALIKDGKPVLGWKLVNAMPVKFRAGDLNARGTEVAIEELHLAHEGLNMAGVV</sequence>
<proteinExistence type="predicted"/>
<dbReference type="NCBIfam" id="TIGR02241">
    <property type="entry name" value="conserved hypothetical phage tail region protein"/>
    <property type="match status" value="1"/>
</dbReference>
<accession>A0A7W6NXE8</accession>
<comment type="caution">
    <text evidence="1">The sequence shown here is derived from an EMBL/GenBank/DDBJ whole genome shotgun (WGS) entry which is preliminary data.</text>
</comment>
<dbReference type="GO" id="GO:0005198">
    <property type="term" value="F:structural molecule activity"/>
    <property type="evidence" value="ECO:0007669"/>
    <property type="project" value="InterPro"/>
</dbReference>
<evidence type="ECO:0000313" key="1">
    <source>
        <dbReference type="EMBL" id="MBB4099188.1"/>
    </source>
</evidence>
<dbReference type="InterPro" id="IPR010667">
    <property type="entry name" value="Phage_T4_Gp19"/>
</dbReference>
<reference evidence="1 2" key="1">
    <citation type="submission" date="2020-08" db="EMBL/GenBank/DDBJ databases">
        <title>Genomic Encyclopedia of Type Strains, Phase IV (KMG-IV): sequencing the most valuable type-strain genomes for metagenomic binning, comparative biology and taxonomic classification.</title>
        <authorList>
            <person name="Goeker M."/>
        </authorList>
    </citation>
    <scope>NUCLEOTIDE SEQUENCE [LARGE SCALE GENOMIC DNA]</scope>
    <source>
        <strain evidence="1 2">DSM 101806</strain>
    </source>
</reference>
<keyword evidence="2" id="KW-1185">Reference proteome</keyword>
<dbReference type="PANTHER" id="PTHR38009">
    <property type="entry name" value="CONSERVED HYPOTHETICAL PHAGE TAIL PROTEIN"/>
    <property type="match status" value="1"/>
</dbReference>
<evidence type="ECO:0000313" key="2">
    <source>
        <dbReference type="Proteomes" id="UP000557392"/>
    </source>
</evidence>
<protein>
    <submittedName>
        <fullName evidence="1">Phage tail-like protein</fullName>
    </submittedName>
</protein>
<dbReference type="RefSeq" id="WP_221262731.1">
    <property type="nucleotide sequence ID" value="NZ_JACIEH010000002.1"/>
</dbReference>
<dbReference type="PANTHER" id="PTHR38009:SF1">
    <property type="entry name" value="CONSERVED HYPOTHETICAL PHAGE TAIL PROTEIN"/>
    <property type="match status" value="1"/>
</dbReference>
<organism evidence="1 2">
    <name type="scientific">Sphingomonas kyeonggiensis</name>
    <dbReference type="NCBI Taxonomy" id="1268553"/>
    <lineage>
        <taxon>Bacteria</taxon>
        <taxon>Pseudomonadati</taxon>
        <taxon>Pseudomonadota</taxon>
        <taxon>Alphaproteobacteria</taxon>
        <taxon>Sphingomonadales</taxon>
        <taxon>Sphingomonadaceae</taxon>
        <taxon>Sphingomonas</taxon>
    </lineage>
</organism>
<dbReference type="EMBL" id="JACIEH010000002">
    <property type="protein sequence ID" value="MBB4099188.1"/>
    <property type="molecule type" value="Genomic_DNA"/>
</dbReference>
<dbReference type="AlphaFoldDB" id="A0A7W6NXE8"/>